<protein>
    <submittedName>
        <fullName evidence="1">Uncharacterized protein</fullName>
    </submittedName>
</protein>
<name>A0A8H7TW67_BIOOC</name>
<dbReference type="Proteomes" id="UP000616885">
    <property type="component" value="Unassembled WGS sequence"/>
</dbReference>
<comment type="caution">
    <text evidence="1">The sequence shown here is derived from an EMBL/GenBank/DDBJ whole genome shotgun (WGS) entry which is preliminary data.</text>
</comment>
<dbReference type="EMBL" id="JADCTT010000001">
    <property type="protein sequence ID" value="KAF9759817.1"/>
    <property type="molecule type" value="Genomic_DNA"/>
</dbReference>
<reference evidence="1" key="1">
    <citation type="submission" date="2020-10" db="EMBL/GenBank/DDBJ databases">
        <title>High-Quality Genome Resource of Clonostachys rosea strain S41 by Oxford Nanopore Long-Read Sequencing.</title>
        <authorList>
            <person name="Wang H."/>
        </authorList>
    </citation>
    <scope>NUCLEOTIDE SEQUENCE</scope>
    <source>
        <strain evidence="1">S41</strain>
    </source>
</reference>
<dbReference type="AlphaFoldDB" id="A0A8H7TW67"/>
<gene>
    <name evidence="1" type="ORF">IM811_001511</name>
</gene>
<evidence type="ECO:0000313" key="1">
    <source>
        <dbReference type="EMBL" id="KAF9759817.1"/>
    </source>
</evidence>
<sequence>MHEGPTGLYYASVQYKLEGVKPLLAAVIVEVATSVCQEPEKDEDQRWTFSPMSGFANFWFNADESALKIENDQTETDS</sequence>
<organism evidence="1 2">
    <name type="scientific">Bionectria ochroleuca</name>
    <name type="common">Gliocladium roseum</name>
    <dbReference type="NCBI Taxonomy" id="29856"/>
    <lineage>
        <taxon>Eukaryota</taxon>
        <taxon>Fungi</taxon>
        <taxon>Dikarya</taxon>
        <taxon>Ascomycota</taxon>
        <taxon>Pezizomycotina</taxon>
        <taxon>Sordariomycetes</taxon>
        <taxon>Hypocreomycetidae</taxon>
        <taxon>Hypocreales</taxon>
        <taxon>Bionectriaceae</taxon>
        <taxon>Clonostachys</taxon>
    </lineage>
</organism>
<evidence type="ECO:0000313" key="2">
    <source>
        <dbReference type="Proteomes" id="UP000616885"/>
    </source>
</evidence>
<accession>A0A8H7TW67</accession>
<proteinExistence type="predicted"/>